<protein>
    <submittedName>
        <fullName evidence="2">Uncharacterized protein</fullName>
    </submittedName>
</protein>
<keyword evidence="3" id="KW-1185">Reference proteome</keyword>
<sequence>MERHIKKPPNIPAKAAIRAPEYPVVTQTRPINSTGHFMQPSLLQRKQCELVVDGQPVIEKRTKASLTNFFETTFTERYAAIVHAAEHDYSWRRLLKDNEETDGPSGKRFSQINNKSQPNQADEATNGSSSVNNLPTYVHTSMRTTKLSIRDICAEEKNLMLLANGEVQAWTTENIKRQNKHIIMCKREHAMQASLTCLHNLCKSGIRNSWNDFVYIVQKPKTKSRNAMHSVECAFTWTHSLQANWVIHSETSETSANYETRASNEFVSCFLTVHVNF</sequence>
<dbReference type="EnsemblMetazoa" id="GPPI024751-RA">
    <property type="protein sequence ID" value="GPPI024751-PA"/>
    <property type="gene ID" value="GPPI024751"/>
</dbReference>
<proteinExistence type="predicted"/>
<reference evidence="3" key="1">
    <citation type="submission" date="2015-01" db="EMBL/GenBank/DDBJ databases">
        <authorList>
            <person name="Aksoy S."/>
            <person name="Warren W."/>
            <person name="Wilson R.K."/>
        </authorList>
    </citation>
    <scope>NUCLEOTIDE SEQUENCE [LARGE SCALE GENOMIC DNA]</scope>
    <source>
        <strain evidence="3">IAEA</strain>
    </source>
</reference>
<organism evidence="2 3">
    <name type="scientific">Glossina palpalis gambiensis</name>
    <dbReference type="NCBI Taxonomy" id="67801"/>
    <lineage>
        <taxon>Eukaryota</taxon>
        <taxon>Metazoa</taxon>
        <taxon>Ecdysozoa</taxon>
        <taxon>Arthropoda</taxon>
        <taxon>Hexapoda</taxon>
        <taxon>Insecta</taxon>
        <taxon>Pterygota</taxon>
        <taxon>Neoptera</taxon>
        <taxon>Endopterygota</taxon>
        <taxon>Diptera</taxon>
        <taxon>Brachycera</taxon>
        <taxon>Muscomorpha</taxon>
        <taxon>Hippoboscoidea</taxon>
        <taxon>Glossinidae</taxon>
        <taxon>Glossina</taxon>
    </lineage>
</organism>
<feature type="region of interest" description="Disordered" evidence="1">
    <location>
        <begin position="97"/>
        <end position="135"/>
    </location>
</feature>
<name>A0A1B0BBF0_9MUSC</name>
<dbReference type="VEuPathDB" id="VectorBase:GPPI024751"/>
<dbReference type="AlphaFoldDB" id="A0A1B0BBF0"/>
<reference evidence="2" key="2">
    <citation type="submission" date="2020-05" db="UniProtKB">
        <authorList>
            <consortium name="EnsemblMetazoa"/>
        </authorList>
    </citation>
    <scope>IDENTIFICATION</scope>
    <source>
        <strain evidence="2">IAEA</strain>
    </source>
</reference>
<dbReference type="Proteomes" id="UP000092460">
    <property type="component" value="Unassembled WGS sequence"/>
</dbReference>
<evidence type="ECO:0000313" key="2">
    <source>
        <dbReference type="EnsemblMetazoa" id="GPPI024751-PA"/>
    </source>
</evidence>
<evidence type="ECO:0000313" key="3">
    <source>
        <dbReference type="Proteomes" id="UP000092460"/>
    </source>
</evidence>
<feature type="compositionally biased region" description="Polar residues" evidence="1">
    <location>
        <begin position="108"/>
        <end position="135"/>
    </location>
</feature>
<dbReference type="EMBL" id="JXJN01011419">
    <property type="status" value="NOT_ANNOTATED_CDS"/>
    <property type="molecule type" value="Genomic_DNA"/>
</dbReference>
<evidence type="ECO:0000256" key="1">
    <source>
        <dbReference type="SAM" id="MobiDB-lite"/>
    </source>
</evidence>
<accession>A0A1B0BBF0</accession>